<dbReference type="OrthoDB" id="6238492at2759"/>
<evidence type="ECO:0000256" key="1">
    <source>
        <dbReference type="SAM" id="MobiDB-lite"/>
    </source>
</evidence>
<comment type="caution">
    <text evidence="2">The sequence shown here is derived from an EMBL/GenBank/DDBJ whole genome shotgun (WGS) entry which is preliminary data.</text>
</comment>
<dbReference type="EMBL" id="JTDF01005860">
    <property type="protein sequence ID" value="KAF8565919.1"/>
    <property type="molecule type" value="Genomic_DNA"/>
</dbReference>
<feature type="region of interest" description="Disordered" evidence="1">
    <location>
        <begin position="128"/>
        <end position="156"/>
    </location>
</feature>
<name>A0A8T0DDM3_9TREM</name>
<proteinExistence type="predicted"/>
<dbReference type="AlphaFoldDB" id="A0A8T0DDM3"/>
<dbReference type="Proteomes" id="UP000699462">
    <property type="component" value="Unassembled WGS sequence"/>
</dbReference>
<gene>
    <name evidence="2" type="ORF">P879_08191</name>
</gene>
<sequence>SQRSIHSESAFRRRNEDHSWFVHNVAKSGSPVVNTAGHRRVHEDGIEIAVKHRGTIDILHMTKTYQPTQQEPYGCPSKEAQWNSRWSTKGSDMAACLGGLTKEKPQVADSNEVTNETPGRPTVLRMRSAKVRGSDAEQWQTRGHQGSMALSAATKPKSKSCIRPEAQEFQAKSTSGSQLLNCLRITESSREGMPDDLQYNSLLPSRLRSEEAELAMQRNRGQMDQHLGKQANSVTQPCGRKVHPRAIRSDEGYETVLKSTGANARELLTHDTLPPERVHSGFARLTEEARETAQRNQQGLIGNLLGGKDQSNIPLVGVEAPAPQRLHHEAIEYAVRNRGDEMRSLIEQSQ</sequence>
<organism evidence="2 3">
    <name type="scientific">Paragonimus westermani</name>
    <dbReference type="NCBI Taxonomy" id="34504"/>
    <lineage>
        <taxon>Eukaryota</taxon>
        <taxon>Metazoa</taxon>
        <taxon>Spiralia</taxon>
        <taxon>Lophotrochozoa</taxon>
        <taxon>Platyhelminthes</taxon>
        <taxon>Trematoda</taxon>
        <taxon>Digenea</taxon>
        <taxon>Plagiorchiida</taxon>
        <taxon>Troglotremata</taxon>
        <taxon>Troglotrematidae</taxon>
        <taxon>Paragonimus</taxon>
    </lineage>
</organism>
<evidence type="ECO:0000313" key="3">
    <source>
        <dbReference type="Proteomes" id="UP000699462"/>
    </source>
</evidence>
<reference evidence="2 3" key="1">
    <citation type="submission" date="2019-07" db="EMBL/GenBank/DDBJ databases">
        <title>Annotation for the trematode Paragonimus westermani.</title>
        <authorList>
            <person name="Choi Y.-J."/>
        </authorList>
    </citation>
    <scope>NUCLEOTIDE SEQUENCE [LARGE SCALE GENOMIC DNA]</scope>
    <source>
        <strain evidence="2">180907_Pwestermani</strain>
    </source>
</reference>
<feature type="non-terminal residue" evidence="2">
    <location>
        <position position="350"/>
    </location>
</feature>
<evidence type="ECO:0000313" key="2">
    <source>
        <dbReference type="EMBL" id="KAF8565919.1"/>
    </source>
</evidence>
<accession>A0A8T0DDM3</accession>
<protein>
    <submittedName>
        <fullName evidence="2">Beta-ketoacyl synthase domain-containing protein</fullName>
    </submittedName>
</protein>
<keyword evidence="3" id="KW-1185">Reference proteome</keyword>